<name>A0A5B8MI76_9CHLO</name>
<evidence type="ECO:0000313" key="3">
    <source>
        <dbReference type="Proteomes" id="UP000316726"/>
    </source>
</evidence>
<dbReference type="Proteomes" id="UP000316726">
    <property type="component" value="Chromosome 3"/>
</dbReference>
<protein>
    <recommendedName>
        <fullName evidence="4">Pherophorin domain-containing protein</fullName>
    </recommendedName>
</protein>
<evidence type="ECO:0008006" key="4">
    <source>
        <dbReference type="Google" id="ProtNLM"/>
    </source>
</evidence>
<evidence type="ECO:0000256" key="1">
    <source>
        <dbReference type="SAM" id="SignalP"/>
    </source>
</evidence>
<sequence length="198" mass="20606">MLSMRKTFLGLVAVAIVLSTSTEAYVVSSAHVAEHITKNLQGFSVQCGQDLGRVYADKSVLALIGKLAQDAAGEAQMISDTCGATAFSCITAFGAGSCCTFEGPTMWAKHLGDLTALQQVGERVAPGYVAVGSVVLTINVAASGTIVSLAESFMNPFFVPKTCVNKDDALALNLYSSAACQKQPMPGITVLNCGVEWS</sequence>
<feature type="signal peptide" evidence="1">
    <location>
        <begin position="1"/>
        <end position="24"/>
    </location>
</feature>
<reference evidence="2 3" key="1">
    <citation type="submission" date="2018-07" db="EMBL/GenBank/DDBJ databases">
        <title>The complete nuclear genome of the prasinophyte Chloropicon primus (CCMP1205).</title>
        <authorList>
            <person name="Pombert J.-F."/>
            <person name="Otis C."/>
            <person name="Turmel M."/>
            <person name="Lemieux C."/>
        </authorList>
    </citation>
    <scope>NUCLEOTIDE SEQUENCE [LARGE SCALE GENOMIC DNA]</scope>
    <source>
        <strain evidence="2 3">CCMP1205</strain>
    </source>
</reference>
<keyword evidence="1" id="KW-0732">Signal</keyword>
<organism evidence="2 3">
    <name type="scientific">Chloropicon primus</name>
    <dbReference type="NCBI Taxonomy" id="1764295"/>
    <lineage>
        <taxon>Eukaryota</taxon>
        <taxon>Viridiplantae</taxon>
        <taxon>Chlorophyta</taxon>
        <taxon>Chloropicophyceae</taxon>
        <taxon>Chloropicales</taxon>
        <taxon>Chloropicaceae</taxon>
        <taxon>Chloropicon</taxon>
    </lineage>
</organism>
<gene>
    <name evidence="2" type="ORF">A3770_03p22820</name>
</gene>
<feature type="chain" id="PRO_5022785079" description="Pherophorin domain-containing protein" evidence="1">
    <location>
        <begin position="25"/>
        <end position="198"/>
    </location>
</feature>
<accession>A0A5B8MI76</accession>
<evidence type="ECO:0000313" key="2">
    <source>
        <dbReference type="EMBL" id="QDZ19764.1"/>
    </source>
</evidence>
<dbReference type="AlphaFoldDB" id="A0A5B8MI76"/>
<proteinExistence type="predicted"/>
<keyword evidence="3" id="KW-1185">Reference proteome</keyword>
<dbReference type="EMBL" id="CP031036">
    <property type="protein sequence ID" value="QDZ19764.1"/>
    <property type="molecule type" value="Genomic_DNA"/>
</dbReference>